<dbReference type="PANTHER" id="PTHR36836">
    <property type="entry name" value="COLANIC ACID BIOSYNTHESIS PROTEIN WCAK"/>
    <property type="match status" value="1"/>
</dbReference>
<evidence type="ECO:0000313" key="2">
    <source>
        <dbReference type="EMBL" id="MDG6144825.1"/>
    </source>
</evidence>
<dbReference type="EMBL" id="JAMWFV010000003">
    <property type="protein sequence ID" value="MDG6144825.1"/>
    <property type="molecule type" value="Genomic_DNA"/>
</dbReference>
<accession>A0A9X4NZF4</accession>
<dbReference type="PANTHER" id="PTHR36836:SF1">
    <property type="entry name" value="COLANIC ACID BIOSYNTHESIS PROTEIN WCAK"/>
    <property type="match status" value="1"/>
</dbReference>
<keyword evidence="2" id="KW-0808">Transferase</keyword>
<proteinExistence type="predicted"/>
<dbReference type="Pfam" id="PF04230">
    <property type="entry name" value="PS_pyruv_trans"/>
    <property type="match status" value="1"/>
</dbReference>
<dbReference type="InterPro" id="IPR007345">
    <property type="entry name" value="Polysacch_pyruvyl_Trfase"/>
</dbReference>
<keyword evidence="3" id="KW-1185">Reference proteome</keyword>
<name>A0A9X4NZF4_9LACT</name>
<reference evidence="2" key="1">
    <citation type="submission" date="2022-06" db="EMBL/GenBank/DDBJ databases">
        <title>Lactococcus from bovine mastitis in China.</title>
        <authorList>
            <person name="Lin Y."/>
            <person name="Han B."/>
        </authorList>
    </citation>
    <scope>NUCLEOTIDE SEQUENCE</scope>
    <source>
        <strain evidence="2">Ningxia-I-26</strain>
    </source>
</reference>
<comment type="caution">
    <text evidence="2">The sequence shown here is derived from an EMBL/GenBank/DDBJ whole genome shotgun (WGS) entry which is preliminary data.</text>
</comment>
<evidence type="ECO:0000313" key="3">
    <source>
        <dbReference type="Proteomes" id="UP001153199"/>
    </source>
</evidence>
<gene>
    <name evidence="2" type="ORF">NF717_03990</name>
</gene>
<dbReference type="AlphaFoldDB" id="A0A9X4NZF4"/>
<protein>
    <submittedName>
        <fullName evidence="2">Polysaccharide pyruvyl transferase family protein</fullName>
    </submittedName>
</protein>
<dbReference type="Proteomes" id="UP001153199">
    <property type="component" value="Unassembled WGS sequence"/>
</dbReference>
<feature type="domain" description="Polysaccharide pyruvyl transferase" evidence="1">
    <location>
        <begin position="13"/>
        <end position="308"/>
    </location>
</feature>
<organism evidence="2 3">
    <name type="scientific">Lactococcus formosensis</name>
    <dbReference type="NCBI Taxonomy" id="1281486"/>
    <lineage>
        <taxon>Bacteria</taxon>
        <taxon>Bacillati</taxon>
        <taxon>Bacillota</taxon>
        <taxon>Bacilli</taxon>
        <taxon>Lactobacillales</taxon>
        <taxon>Streptococcaceae</taxon>
        <taxon>Lactococcus</taxon>
    </lineage>
</organism>
<sequence>MRQINVSGYWRTNLGDDLFLEVLCKRYPKVQFRTEIDKENSKVFEEIDNLTIEETKSEKGATITRFIQMLLEKMSGKKRISIEIGGSIFMFKKKENVYKSLSYIKRRITAFCSDSLYFLGCNFGPYDLPEQVQAYKEYFKKVDDICFRDYQSYKLFEELPNVRYAPDIVLSLNTSHLIQREVLASGAPYVVFSTINLEDKKDPGISDIYSMMERYEEFLLQNIKSQIKSGKHVVLFSFCDYQKDDKVNQRLFDKLTVQEQNKVVLYSHKNINDSLVVIKGAEKLIASRFHGMILGWVFSIPTYVISYSKKTTDVIHSFVENQTYISLSDIKPSSIVQDDEFYKIDSETLKNLSSQSEQHFQALDKKFGT</sequence>
<dbReference type="GO" id="GO:0016740">
    <property type="term" value="F:transferase activity"/>
    <property type="evidence" value="ECO:0007669"/>
    <property type="project" value="UniProtKB-KW"/>
</dbReference>
<evidence type="ECO:0000259" key="1">
    <source>
        <dbReference type="Pfam" id="PF04230"/>
    </source>
</evidence>
<dbReference type="RefSeq" id="WP_213432542.1">
    <property type="nucleotide sequence ID" value="NZ_CP141727.1"/>
</dbReference>